<evidence type="ECO:0000313" key="5">
    <source>
        <dbReference type="EMBL" id="EFV13191.2"/>
    </source>
</evidence>
<organism evidence="5 6">
    <name type="scientific">Segniliparus rugosus (strain ATCC BAA-974 / DSM 45345 / CCUG 50838 / CIP 108380 / JCM 13579 / CDC 945)</name>
    <dbReference type="NCBI Taxonomy" id="679197"/>
    <lineage>
        <taxon>Bacteria</taxon>
        <taxon>Bacillati</taxon>
        <taxon>Actinomycetota</taxon>
        <taxon>Actinomycetes</taxon>
        <taxon>Mycobacteriales</taxon>
        <taxon>Segniliparaceae</taxon>
        <taxon>Segniliparus</taxon>
    </lineage>
</organism>
<proteinExistence type="predicted"/>
<dbReference type="eggNOG" id="COG2897">
    <property type="taxonomic scope" value="Bacteria"/>
</dbReference>
<name>E5XR38_SEGRC</name>
<dbReference type="Proteomes" id="UP000004816">
    <property type="component" value="Unassembled WGS sequence"/>
</dbReference>
<evidence type="ECO:0000256" key="1">
    <source>
        <dbReference type="ARBA" id="ARBA00022737"/>
    </source>
</evidence>
<dbReference type="HOGENOM" id="CLU_031618_1_3_11"/>
<dbReference type="PROSITE" id="PS50206">
    <property type="entry name" value="RHODANESE_3"/>
    <property type="match status" value="2"/>
</dbReference>
<evidence type="ECO:0000256" key="3">
    <source>
        <dbReference type="RuleBase" id="RU000507"/>
    </source>
</evidence>
<evidence type="ECO:0000313" key="6">
    <source>
        <dbReference type="Proteomes" id="UP000004816"/>
    </source>
</evidence>
<feature type="domain" description="Rhodanese" evidence="4">
    <location>
        <begin position="84"/>
        <end position="191"/>
    </location>
</feature>
<dbReference type="Gene3D" id="3.40.250.10">
    <property type="entry name" value="Rhodanese-like domain"/>
    <property type="match status" value="2"/>
</dbReference>
<dbReference type="InterPro" id="IPR001307">
    <property type="entry name" value="Thiosulphate_STrfase_CS"/>
</dbReference>
<dbReference type="InterPro" id="IPR001763">
    <property type="entry name" value="Rhodanese-like_dom"/>
</dbReference>
<dbReference type="InterPro" id="IPR036873">
    <property type="entry name" value="Rhodanese-like_dom_sf"/>
</dbReference>
<dbReference type="PANTHER" id="PTHR43855">
    <property type="entry name" value="THIOSULFATE SULFURTRANSFERASE"/>
    <property type="match status" value="1"/>
</dbReference>
<comment type="caution">
    <text evidence="5">The sequence shown here is derived from an EMBL/GenBank/DDBJ whole genome shotgun (WGS) entry which is preliminary data.</text>
</comment>
<sequence length="352" mass="38330">MAGLGLPDRGRVDHFFASKGHSPDALERVDFTVSLETGYSSQAHLDSDLKDVTRAVQVDPASVAVGYAAPERIVSTEWLSANLGHRQLRLLEANEDSLLYDAGHIPTAAKVDWRSELAGPGTHDVLDPARLAALMNSKGIGRGHTIVVYGDKQNRWAAHLLWVLTLFGHTDVRLLDGGRAAWLAEGRETTLDFPRLAQADYPLIKRDDETNRVFRDQLARSLGGSTVLDVRSPEEYAGPRRPIPEYPVERSARAGHIPSAKNIPWTSAITPSGHFLPVAELADAFSALGDGKRSKIVTYCQIGERSAHTWFVLKFLLGLPNVRHYDGGWSEWGNTITAPIATGEDPGAAPGP</sequence>
<comment type="catalytic activity">
    <reaction evidence="2">
        <text>thiosulfate + hydrogen cyanide = thiocyanate + sulfite + 2 H(+)</text>
        <dbReference type="Rhea" id="RHEA:16881"/>
        <dbReference type="ChEBI" id="CHEBI:15378"/>
        <dbReference type="ChEBI" id="CHEBI:17359"/>
        <dbReference type="ChEBI" id="CHEBI:18022"/>
        <dbReference type="ChEBI" id="CHEBI:18407"/>
        <dbReference type="ChEBI" id="CHEBI:33542"/>
        <dbReference type="EC" id="2.8.1.1"/>
    </reaction>
</comment>
<dbReference type="AlphaFoldDB" id="E5XR38"/>
<dbReference type="GO" id="GO:0004792">
    <property type="term" value="F:thiosulfate-cyanide sulfurtransferase activity"/>
    <property type="evidence" value="ECO:0007669"/>
    <property type="project" value="UniProtKB-EC"/>
</dbReference>
<keyword evidence="3" id="KW-0808">Transferase</keyword>
<feature type="domain" description="Rhodanese" evidence="4">
    <location>
        <begin position="221"/>
        <end position="341"/>
    </location>
</feature>
<dbReference type="CDD" id="cd01449">
    <property type="entry name" value="TST_Repeat_2"/>
    <property type="match status" value="1"/>
</dbReference>
<dbReference type="Pfam" id="PF00581">
    <property type="entry name" value="Rhodanese"/>
    <property type="match status" value="2"/>
</dbReference>
<dbReference type="SUPFAM" id="SSF52821">
    <property type="entry name" value="Rhodanese/Cell cycle control phosphatase"/>
    <property type="match status" value="2"/>
</dbReference>
<dbReference type="EMBL" id="ACZI02000002">
    <property type="protein sequence ID" value="EFV13191.2"/>
    <property type="molecule type" value="Genomic_DNA"/>
</dbReference>
<protein>
    <recommendedName>
        <fullName evidence="3">Sulfurtransferase</fullName>
    </recommendedName>
</protein>
<evidence type="ECO:0000256" key="2">
    <source>
        <dbReference type="ARBA" id="ARBA00047549"/>
    </source>
</evidence>
<dbReference type="STRING" id="679197.HMPREF9336_01960"/>
<accession>E5XR38</accession>
<keyword evidence="6" id="KW-1185">Reference proteome</keyword>
<dbReference type="PANTHER" id="PTHR43855:SF1">
    <property type="entry name" value="THIOSULFATE SULFURTRANSFERASE"/>
    <property type="match status" value="1"/>
</dbReference>
<evidence type="ECO:0000259" key="4">
    <source>
        <dbReference type="PROSITE" id="PS50206"/>
    </source>
</evidence>
<keyword evidence="1" id="KW-0677">Repeat</keyword>
<gene>
    <name evidence="5" type="ORF">HMPREF9336_01960</name>
</gene>
<dbReference type="CDD" id="cd01448">
    <property type="entry name" value="TST_Repeat_1"/>
    <property type="match status" value="1"/>
</dbReference>
<reference evidence="5 6" key="1">
    <citation type="journal article" date="2011" name="Stand. Genomic Sci.">
        <title>High quality draft genome sequence of Segniliparus rugosus CDC 945(T)= (ATCC BAA-974(T)).</title>
        <authorList>
            <person name="Earl A.M."/>
            <person name="Desjardins C.A."/>
            <person name="Fitzgerald M.G."/>
            <person name="Arachchi H.M."/>
            <person name="Zeng Q."/>
            <person name="Mehta T."/>
            <person name="Griggs A."/>
            <person name="Birren B.W."/>
            <person name="Toney N.C."/>
            <person name="Carr J."/>
            <person name="Posey J."/>
            <person name="Butler W.R."/>
        </authorList>
    </citation>
    <scope>NUCLEOTIDE SEQUENCE [LARGE SCALE GENOMIC DNA]</scope>
    <source>
        <strain evidence="6">ATCC BAA-974 / DSM 45345 / CCUG 50838 / CIP 108380 / JCM 13579 / CDC 945</strain>
    </source>
</reference>
<dbReference type="InterPro" id="IPR051126">
    <property type="entry name" value="Thiosulfate_sulfurtransferase"/>
</dbReference>
<dbReference type="SMART" id="SM00450">
    <property type="entry name" value="RHOD"/>
    <property type="match status" value="2"/>
</dbReference>
<dbReference type="PROSITE" id="PS00683">
    <property type="entry name" value="RHODANESE_2"/>
    <property type="match status" value="1"/>
</dbReference>